<organism evidence="4 5">
    <name type="scientific">Eimeria tenella</name>
    <name type="common">Coccidian parasite</name>
    <dbReference type="NCBI Taxonomy" id="5802"/>
    <lineage>
        <taxon>Eukaryota</taxon>
        <taxon>Sar</taxon>
        <taxon>Alveolata</taxon>
        <taxon>Apicomplexa</taxon>
        <taxon>Conoidasida</taxon>
        <taxon>Coccidia</taxon>
        <taxon>Eucoccidiorida</taxon>
        <taxon>Eimeriorina</taxon>
        <taxon>Eimeriidae</taxon>
        <taxon>Eimeria</taxon>
    </lineage>
</organism>
<proteinExistence type="predicted"/>
<dbReference type="InterPro" id="IPR016035">
    <property type="entry name" value="Acyl_Trfase/lysoPLipase"/>
</dbReference>
<keyword evidence="2" id="KW-0442">Lipid degradation</keyword>
<dbReference type="GO" id="GO:0016787">
    <property type="term" value="F:hydrolase activity"/>
    <property type="evidence" value="ECO:0007669"/>
    <property type="project" value="UniProtKB-KW"/>
</dbReference>
<feature type="compositionally biased region" description="Polar residues" evidence="3">
    <location>
        <begin position="400"/>
        <end position="412"/>
    </location>
</feature>
<dbReference type="RefSeq" id="XP_013232621.1">
    <property type="nucleotide sequence ID" value="XM_013377167.1"/>
</dbReference>
<dbReference type="SUPFAM" id="SSF52151">
    <property type="entry name" value="FabD/lysophospholipase-like"/>
    <property type="match status" value="1"/>
</dbReference>
<keyword evidence="5" id="KW-1185">Reference proteome</keyword>
<dbReference type="OrthoDB" id="630895at2759"/>
<dbReference type="PANTHER" id="PTHR32241:SF3">
    <property type="entry name" value="PATATIN-LIKE PROTEIN 6"/>
    <property type="match status" value="1"/>
</dbReference>
<evidence type="ECO:0000256" key="1">
    <source>
        <dbReference type="ARBA" id="ARBA00022801"/>
    </source>
</evidence>
<evidence type="ECO:0000256" key="3">
    <source>
        <dbReference type="SAM" id="MobiDB-lite"/>
    </source>
</evidence>
<dbReference type="GO" id="GO:0016042">
    <property type="term" value="P:lipid catabolic process"/>
    <property type="evidence" value="ECO:0007669"/>
    <property type="project" value="UniProtKB-KW"/>
</dbReference>
<feature type="region of interest" description="Disordered" evidence="3">
    <location>
        <begin position="289"/>
        <end position="383"/>
    </location>
</feature>
<dbReference type="PANTHER" id="PTHR32241">
    <property type="entry name" value="PATATIN-LIKE PROTEIN 6"/>
    <property type="match status" value="1"/>
</dbReference>
<reference evidence="4" key="1">
    <citation type="submission" date="2013-10" db="EMBL/GenBank/DDBJ databases">
        <title>Genomic analysis of the causative agents of coccidiosis in chickens.</title>
        <authorList>
            <person name="Reid A.J."/>
            <person name="Blake D."/>
            <person name="Billington K."/>
            <person name="Browne H."/>
            <person name="Dunn M."/>
            <person name="Hung S."/>
            <person name="Kawahara F."/>
            <person name="Miranda-Saavedra D."/>
            <person name="Mourier T."/>
            <person name="Nagra H."/>
            <person name="Otto T.D."/>
            <person name="Rawlings N."/>
            <person name="Sanchez A."/>
            <person name="Sanders M."/>
            <person name="Subramaniam C."/>
            <person name="Tay Y."/>
            <person name="Dear P."/>
            <person name="Doerig C."/>
            <person name="Gruber A."/>
            <person name="Parkinson J."/>
            <person name="Shirley M."/>
            <person name="Wan K.L."/>
            <person name="Berriman M."/>
            <person name="Tomley F."/>
            <person name="Pain A."/>
        </authorList>
    </citation>
    <scope>NUCLEOTIDE SEQUENCE [LARGE SCALE GENOMIC DNA]</scope>
    <source>
        <strain evidence="4">Houghton</strain>
    </source>
</reference>
<feature type="compositionally biased region" description="Polar residues" evidence="3">
    <location>
        <begin position="299"/>
        <end position="309"/>
    </location>
</feature>
<protein>
    <submittedName>
        <fullName evidence="4">Patatin-like phospholipase domain-containing protein, putative</fullName>
    </submittedName>
</protein>
<dbReference type="AlphaFoldDB" id="U6KV74"/>
<dbReference type="VEuPathDB" id="ToxoDB:ETH_00022375"/>
<feature type="compositionally biased region" description="Polar residues" evidence="3">
    <location>
        <begin position="151"/>
        <end position="170"/>
    </location>
</feature>
<dbReference type="Gene3D" id="3.40.1090.10">
    <property type="entry name" value="Cytosolic phospholipase A2 catalytic domain"/>
    <property type="match status" value="1"/>
</dbReference>
<dbReference type="EMBL" id="HG675676">
    <property type="protein sequence ID" value="CDJ41871.1"/>
    <property type="molecule type" value="Genomic_DNA"/>
</dbReference>
<dbReference type="VEuPathDB" id="ToxoDB:ETH2_1433300"/>
<keyword evidence="1" id="KW-0378">Hydrolase</keyword>
<name>U6KV74_EIMTE</name>
<dbReference type="GeneID" id="25253587"/>
<evidence type="ECO:0000313" key="5">
    <source>
        <dbReference type="Proteomes" id="UP000030747"/>
    </source>
</evidence>
<reference evidence="4" key="2">
    <citation type="submission" date="2013-10" db="EMBL/GenBank/DDBJ databases">
        <authorList>
            <person name="Aslett M."/>
        </authorList>
    </citation>
    <scope>NUCLEOTIDE SEQUENCE [LARGE SCALE GENOMIC DNA]</scope>
    <source>
        <strain evidence="4">Houghton</strain>
    </source>
</reference>
<feature type="region of interest" description="Disordered" evidence="3">
    <location>
        <begin position="147"/>
        <end position="170"/>
    </location>
</feature>
<evidence type="ECO:0000256" key="2">
    <source>
        <dbReference type="ARBA" id="ARBA00022963"/>
    </source>
</evidence>
<keyword evidence="2" id="KW-0443">Lipid metabolism</keyword>
<dbReference type="Proteomes" id="UP000030747">
    <property type="component" value="Unassembled WGS sequence"/>
</dbReference>
<dbReference type="OMA" id="TLELVYC"/>
<gene>
    <name evidence="4" type="ORF">ETH_00022375</name>
</gene>
<evidence type="ECO:0000313" key="4">
    <source>
        <dbReference type="EMBL" id="CDJ41871.1"/>
    </source>
</evidence>
<accession>U6KV74</accession>
<feature type="region of interest" description="Disordered" evidence="3">
    <location>
        <begin position="400"/>
        <end position="428"/>
    </location>
</feature>
<sequence>MEPARVFFPTEDDLKEVTLSKGPVYTSLFDVTITQPGYYALSVSNTTEPFWDALFMGFSNMRLECRYSLEPPTDPSAGAPSWSPCAGAVLRPSMSGLMRLVSENTRFVGDATGHFSSQSARYEQDCSPKLMQGSFSTSRWHVSKGGILPGSPSQGLLENDPGSTVERNQPRSGICEAPACTVAGSSGDRLTKPNEGQWKLTKSATERPCDEGKGPVAEITSGDDVICEVTRACELPPTKANPSESSCLPQTVQGVSLTALFEEGNLNDGESPVQSFAATVVRVTPKKETETFVLDEPGTKTSSQGSTGEPRTEKDVDSSSSSTPPKLQQPLEPKRPITLATAEDGPSEKSTVVNGASARDQPKDSEVPLSQETPSRGHHLLQEDPLHSTAPSEAYAQLSTSANCTGSANSGDPQLPKGSAEAERGFDKCDTNKDMCPKKFPLREDSFMSLHSWMLQMARGGTPSEWGNFDIFRSLSSLPGGPAIGEDQEELKEDVLFYEADGHYTDTGEEYSLPLGEQQQLVKLLPCNIVSVRAKRRKFSFIFVPSAGCHLLIDLRATMSLGMSLSSTLELVYCGSPSAIYKEISPLCSSAGSKCILSLDGAGLYAAVGQLVMLRQLEKEVRFLLGDRRINLTSCFDFVVGTGTGGLLALALLRGITITRLLKEWIGVAGNNLDELAPEWREAFFLQLVSGVEPKTLRSELVDKFGWRFLNTLNAPLGTITCSDIAQSPPQQFVLRTYEHTSPASHVRSLRGTSRCPLWVAAWATIASPGSLRPIRPADLEGMGFSVEPKVCLTGSTSTSALAANPTLAGLEECARLAHKPLRSFIQSDLQLLVSLGARKFLTMSSVRQGPLEPFATEGLTTATLFAHREALHWLADRLDVYFRFNMPVVGDISLSPTNPHGLTKILSVASEYITDEKFFEMKKAAKILAHNIKARIVQGKASI</sequence>